<proteinExistence type="predicted"/>
<comment type="caution">
    <text evidence="2">The sequence shown here is derived from an EMBL/GenBank/DDBJ whole genome shotgun (WGS) entry which is preliminary data.</text>
</comment>
<reference evidence="3" key="1">
    <citation type="submission" date="2017-11" db="EMBL/GenBank/DDBJ databases">
        <authorList>
            <person name="Watanabe M."/>
            <person name="Kojima H."/>
        </authorList>
    </citation>
    <scope>NUCLEOTIDE SEQUENCE [LARGE SCALE GENOMIC DNA]</scope>
    <source>
        <strain evidence="3">Tokyo 01</strain>
    </source>
</reference>
<evidence type="ECO:0000313" key="2">
    <source>
        <dbReference type="EMBL" id="GBC59705.1"/>
    </source>
</evidence>
<sequence length="167" mass="18236">MKTGIFVSFFALWAAFAGLADVSVTSAGQGSPSESMPILHRWSGDYPVSELGQLPEKLRTSPVGYLADAETFASVWRAFRPDEKLPVVDFKQNLVIFSRNTDFYNRTSIGMVKLTDGVLEIMAMETMSALPITDRVAMALAVIPRNGVCFIRAGQDSIPVNTGDQAR</sequence>
<reference evidence="3" key="2">
    <citation type="submission" date="2019-01" db="EMBL/GenBank/DDBJ databases">
        <title>Genome sequence of Desulfonema ishimotonii strain Tokyo 01.</title>
        <authorList>
            <person name="Fukui M."/>
        </authorList>
    </citation>
    <scope>NUCLEOTIDE SEQUENCE [LARGE SCALE GENOMIC DNA]</scope>
    <source>
        <strain evidence="3">Tokyo 01</strain>
    </source>
</reference>
<dbReference type="OrthoDB" id="5517816at2"/>
<evidence type="ECO:0000256" key="1">
    <source>
        <dbReference type="SAM" id="SignalP"/>
    </source>
</evidence>
<feature type="signal peptide" evidence="1">
    <location>
        <begin position="1"/>
        <end position="20"/>
    </location>
</feature>
<feature type="chain" id="PRO_5019052604" evidence="1">
    <location>
        <begin position="21"/>
        <end position="167"/>
    </location>
</feature>
<dbReference type="AlphaFoldDB" id="A0A401FRW7"/>
<accession>A0A401FRW7</accession>
<evidence type="ECO:0000313" key="3">
    <source>
        <dbReference type="Proteomes" id="UP000288096"/>
    </source>
</evidence>
<name>A0A401FRW7_9BACT</name>
<dbReference type="EMBL" id="BEXT01000001">
    <property type="protein sequence ID" value="GBC59705.1"/>
    <property type="molecule type" value="Genomic_DNA"/>
</dbReference>
<keyword evidence="1" id="KW-0732">Signal</keyword>
<organism evidence="2 3">
    <name type="scientific">Desulfonema ishimotonii</name>
    <dbReference type="NCBI Taxonomy" id="45657"/>
    <lineage>
        <taxon>Bacteria</taxon>
        <taxon>Pseudomonadati</taxon>
        <taxon>Thermodesulfobacteriota</taxon>
        <taxon>Desulfobacteria</taxon>
        <taxon>Desulfobacterales</taxon>
        <taxon>Desulfococcaceae</taxon>
        <taxon>Desulfonema</taxon>
    </lineage>
</organism>
<gene>
    <name evidence="2" type="ORF">DENIS_0646</name>
</gene>
<dbReference type="RefSeq" id="WP_124327197.1">
    <property type="nucleotide sequence ID" value="NZ_BEXT01000001.1"/>
</dbReference>
<dbReference type="Proteomes" id="UP000288096">
    <property type="component" value="Unassembled WGS sequence"/>
</dbReference>
<keyword evidence="3" id="KW-1185">Reference proteome</keyword>
<protein>
    <submittedName>
        <fullName evidence="2">Uncharacterized protein</fullName>
    </submittedName>
</protein>